<keyword evidence="1" id="KW-0813">Transport</keyword>
<comment type="caution">
    <text evidence="5">The sequence shown here is derived from an EMBL/GenBank/DDBJ whole genome shotgun (WGS) entry which is preliminary data.</text>
</comment>
<gene>
    <name evidence="5" type="ORF">GCM10009547_07220</name>
</gene>
<dbReference type="Proteomes" id="UP001500957">
    <property type="component" value="Unassembled WGS sequence"/>
</dbReference>
<evidence type="ECO:0000256" key="1">
    <source>
        <dbReference type="ARBA" id="ARBA00022448"/>
    </source>
</evidence>
<evidence type="ECO:0000259" key="4">
    <source>
        <dbReference type="PROSITE" id="PS50893"/>
    </source>
</evidence>
<keyword evidence="2" id="KW-0547">Nucleotide-binding</keyword>
<dbReference type="RefSeq" id="WP_344601686.1">
    <property type="nucleotide sequence ID" value="NZ_BAAAHE010000007.1"/>
</dbReference>
<dbReference type="Pfam" id="PF00005">
    <property type="entry name" value="ABC_tran"/>
    <property type="match status" value="1"/>
</dbReference>
<dbReference type="InterPro" id="IPR027417">
    <property type="entry name" value="P-loop_NTPase"/>
</dbReference>
<evidence type="ECO:0000313" key="6">
    <source>
        <dbReference type="Proteomes" id="UP001500957"/>
    </source>
</evidence>
<evidence type="ECO:0000313" key="5">
    <source>
        <dbReference type="EMBL" id="GAA0607845.1"/>
    </source>
</evidence>
<evidence type="ECO:0000256" key="3">
    <source>
        <dbReference type="ARBA" id="ARBA00022840"/>
    </source>
</evidence>
<dbReference type="CDD" id="cd03219">
    <property type="entry name" value="ABC_Mj1267_LivG_branched"/>
    <property type="match status" value="1"/>
</dbReference>
<proteinExistence type="predicted"/>
<dbReference type="Pfam" id="PF12399">
    <property type="entry name" value="BCA_ABC_TP_C"/>
    <property type="match status" value="1"/>
</dbReference>
<accession>A0ABN1GBF2</accession>
<dbReference type="EMBL" id="BAAAHE010000007">
    <property type="protein sequence ID" value="GAA0607845.1"/>
    <property type="molecule type" value="Genomic_DNA"/>
</dbReference>
<reference evidence="5 6" key="1">
    <citation type="journal article" date="2019" name="Int. J. Syst. Evol. Microbiol.">
        <title>The Global Catalogue of Microorganisms (GCM) 10K type strain sequencing project: providing services to taxonomists for standard genome sequencing and annotation.</title>
        <authorList>
            <consortium name="The Broad Institute Genomics Platform"/>
            <consortium name="The Broad Institute Genome Sequencing Center for Infectious Disease"/>
            <person name="Wu L."/>
            <person name="Ma J."/>
        </authorList>
    </citation>
    <scope>NUCLEOTIDE SEQUENCE [LARGE SCALE GENOMIC DNA]</scope>
    <source>
        <strain evidence="5 6">JCM 10671</strain>
    </source>
</reference>
<keyword evidence="3" id="KW-0067">ATP-binding</keyword>
<organism evidence="5 6">
    <name type="scientific">Sporichthya brevicatena</name>
    <dbReference type="NCBI Taxonomy" id="171442"/>
    <lineage>
        <taxon>Bacteria</taxon>
        <taxon>Bacillati</taxon>
        <taxon>Actinomycetota</taxon>
        <taxon>Actinomycetes</taxon>
        <taxon>Sporichthyales</taxon>
        <taxon>Sporichthyaceae</taxon>
        <taxon>Sporichthya</taxon>
    </lineage>
</organism>
<dbReference type="InterPro" id="IPR003593">
    <property type="entry name" value="AAA+_ATPase"/>
</dbReference>
<name>A0ABN1GBF2_9ACTN</name>
<evidence type="ECO:0000256" key="2">
    <source>
        <dbReference type="ARBA" id="ARBA00022741"/>
    </source>
</evidence>
<protein>
    <recommendedName>
        <fullName evidence="4">ABC transporter domain-containing protein</fullName>
    </recommendedName>
</protein>
<feature type="domain" description="ABC transporter" evidence="4">
    <location>
        <begin position="14"/>
        <end position="260"/>
    </location>
</feature>
<dbReference type="SUPFAM" id="SSF52540">
    <property type="entry name" value="P-loop containing nucleoside triphosphate hydrolases"/>
    <property type="match status" value="1"/>
</dbReference>
<dbReference type="SMART" id="SM00382">
    <property type="entry name" value="AAA"/>
    <property type="match status" value="1"/>
</dbReference>
<dbReference type="InterPro" id="IPR003439">
    <property type="entry name" value="ABC_transporter-like_ATP-bd"/>
</dbReference>
<dbReference type="InterPro" id="IPR051120">
    <property type="entry name" value="ABC_AA/LPS_Transport"/>
</dbReference>
<dbReference type="PANTHER" id="PTHR45772">
    <property type="entry name" value="CONSERVED COMPONENT OF ABC TRANSPORTER FOR NATURAL AMINO ACIDS-RELATED"/>
    <property type="match status" value="1"/>
</dbReference>
<dbReference type="Gene3D" id="3.40.50.300">
    <property type="entry name" value="P-loop containing nucleotide triphosphate hydrolases"/>
    <property type="match status" value="1"/>
</dbReference>
<keyword evidence="6" id="KW-1185">Reference proteome</keyword>
<dbReference type="InterPro" id="IPR032823">
    <property type="entry name" value="BCA_ABC_TP_C"/>
</dbReference>
<dbReference type="PROSITE" id="PS50893">
    <property type="entry name" value="ABC_TRANSPORTER_2"/>
    <property type="match status" value="1"/>
</dbReference>
<sequence>MNARSNEGPPVDGLAVEGVVVRFGGLVAVDGQTLQAPRGRITGLIGPNGAGKTTTFNACTGLVRPSEGKVYLFGEDVTQAPPQARARKGLGRTFQRMELFDTLTVRENVKLGREAAMAGKNPLKHIRATASQTNRLRKLTESSLEMCGIGHLAGRRPADLSTGQRRLVELARCIAGEFPIMLLDEPSSGLDGKETEAFGKILRDVVAERNVGILIVEHDMALVMSTCNYIHVLDFGKPIFEGTPAEVAASPVVRAAYLGSEAEGLASADDDLVTLH</sequence>